<comment type="caution">
    <text evidence="1">The sequence shown here is derived from an EMBL/GenBank/DDBJ whole genome shotgun (WGS) entry which is preliminary data.</text>
</comment>
<evidence type="ECO:0000313" key="1">
    <source>
        <dbReference type="EMBL" id="KAK5695485.1"/>
    </source>
</evidence>
<evidence type="ECO:0000313" key="2">
    <source>
        <dbReference type="Proteomes" id="UP001310594"/>
    </source>
</evidence>
<sequence length="200" mass="23221">MNNSHFAKLSAELRNKIYETVFADHTISEPDPPLINTCRQIRSESLLLYYGRSFEIKLRFTKISTFCIRLLCANAEALDKITQLKFVAMVDMMEDDVEMSSTRWEIFARDLVVLWGLGPDRVQWEVRQTESIQPQVFRMSYAVKLEDMLDVTMAFLCHKGLRRNLNYGLQRTERKVEGGGLSPESEGLVRRVKAILHLHH</sequence>
<dbReference type="Proteomes" id="UP001310594">
    <property type="component" value="Unassembled WGS sequence"/>
</dbReference>
<dbReference type="AlphaFoldDB" id="A0AAN7W3A7"/>
<name>A0AAN7W3A7_9PEZI</name>
<reference evidence="1" key="1">
    <citation type="submission" date="2023-08" db="EMBL/GenBank/DDBJ databases">
        <title>Black Yeasts Isolated from many extreme environments.</title>
        <authorList>
            <person name="Coleine C."/>
            <person name="Stajich J.E."/>
            <person name="Selbmann L."/>
        </authorList>
    </citation>
    <scope>NUCLEOTIDE SEQUENCE</scope>
    <source>
        <strain evidence="1">CCFEE 5810</strain>
    </source>
</reference>
<accession>A0AAN7W3A7</accession>
<dbReference type="EMBL" id="JAVRQU010000014">
    <property type="protein sequence ID" value="KAK5695485.1"/>
    <property type="molecule type" value="Genomic_DNA"/>
</dbReference>
<organism evidence="1 2">
    <name type="scientific">Elasticomyces elasticus</name>
    <dbReference type="NCBI Taxonomy" id="574655"/>
    <lineage>
        <taxon>Eukaryota</taxon>
        <taxon>Fungi</taxon>
        <taxon>Dikarya</taxon>
        <taxon>Ascomycota</taxon>
        <taxon>Pezizomycotina</taxon>
        <taxon>Dothideomycetes</taxon>
        <taxon>Dothideomycetidae</taxon>
        <taxon>Mycosphaerellales</taxon>
        <taxon>Teratosphaeriaceae</taxon>
        <taxon>Elasticomyces</taxon>
    </lineage>
</organism>
<gene>
    <name evidence="1" type="ORF">LTR97_008993</name>
</gene>
<proteinExistence type="predicted"/>
<protein>
    <submittedName>
        <fullName evidence="1">Uncharacterized protein</fullName>
    </submittedName>
</protein>